<dbReference type="RefSeq" id="WP_037269697.1">
    <property type="nucleotide sequence ID" value="NZ_KN293975.1"/>
</dbReference>
<keyword evidence="3" id="KW-1133">Transmembrane helix</keyword>
<feature type="signal peptide" evidence="5">
    <location>
        <begin position="1"/>
        <end position="23"/>
    </location>
</feature>
<protein>
    <submittedName>
        <fullName evidence="7">Autotransporter secretion inner membrane protein TamB</fullName>
    </submittedName>
</protein>
<dbReference type="GO" id="GO:0097347">
    <property type="term" value="C:TAM protein secretion complex"/>
    <property type="evidence" value="ECO:0007669"/>
    <property type="project" value="TreeGrafter"/>
</dbReference>
<dbReference type="Pfam" id="PF04357">
    <property type="entry name" value="TamB"/>
    <property type="match status" value="1"/>
</dbReference>
<reference evidence="7 8" key="1">
    <citation type="submission" date="2013-01" db="EMBL/GenBank/DDBJ databases">
        <authorList>
            <person name="Fiebig A."/>
            <person name="Goeker M."/>
            <person name="Klenk H.-P.P."/>
        </authorList>
    </citation>
    <scope>NUCLEOTIDE SEQUENCE [LARGE SCALE GENOMIC DNA]</scope>
    <source>
        <strain evidence="7 8">DSM 17069</strain>
    </source>
</reference>
<dbReference type="HOGENOM" id="CLU_002202_0_0_5"/>
<dbReference type="STRING" id="215743.ROSMUCSMR3_04010"/>
<dbReference type="AlphaFoldDB" id="A0A0A0HK68"/>
<evidence type="ECO:0000256" key="5">
    <source>
        <dbReference type="SAM" id="SignalP"/>
    </source>
</evidence>
<evidence type="ECO:0000313" key="7">
    <source>
        <dbReference type="EMBL" id="KGM87286.1"/>
    </source>
</evidence>
<sequence>MARLFFILSLVLTAFATPLLAQSADEDRGYLQALLEDNLSGAGREVRITGFAGALSSRATIEELTIADRDGIWLTLREVALDWTRTALLRGRVEVNRLTAREIIVARAPIAEEPLSPEMAEATPFRLPELPVSVNIGEISAETLTLGAPLLGEEIALRLLGRLSLGSGEGAAEIDVTRLDGRGAVTLDASFVNATEVLALDLSLQEDAGGIAATLLQLPDRPALALGISGTAPLNDYTAEIRLASDGTPRLTGQVTIRDAAADETTAKVFGATLSGDLTPLIAADYRPFFGTQSALKMTGTRQQNGALEIADFTLTAAQISLSGALTLDAAGWPQQFRLNGKLGDGETRVRLPISGPAIHIRGATIDAAFDAARGDRWRARLGLTGFERPDIALSTATLSGRGALERTAPRGVTALMEFDLGGMRIDDPALSEAVGTEIGGLASLDFTEGRPLVLRALRLTSGAAQLMGNGRISAFADGFPVSGTATLEAPNLKRFAALTGQNIAGAAKATMTGSGSLLGGDFDITLDAETDQLAVGIAEVDPLIASAGTLSLAARRDTTGIALDRLQVENEVIRATASGRLNGNSGALSLAARLTDLALADPRLSGPAELSSNVAWQTGGDVTLTGLDAAFMGTRLRADASLSPEAAGLPVSGELRAEITDLARFNALVGQPLRGALDLRVAGKAKDRGQDVEINTAIDGRDLRTGIADLDKLIAGRLKLTAAGARRLDRIEIDTVELETPQLTLSAGSPRPDAPVDFNVRLNNLGLFAPDFAGPVTATGRASLSGDFAQRVAVTLSAEGPGGTTAQVSGDIVDHGARLDLSASGALPLALANSYIRPNAIQGTARYDLRINGAPALPSVSGTISTSDTRIALPATGLTVETLSGTATLGQSRVQTDFTARMRDGGEIRVTGPIGLTPGFSGDLEVGLDGLVLTDQLIYTTTVNGNIGVNGPLTGGARIGGALTLEETNIRIPSGLGASSVSLPDLQHRNEPAAVRQTRARAGLIQTETAGRARPYALNLSISAPNRIFVRGRGLDAELGGNLRLAGTTDAVAPDGFFELIRGRIDILGQRLTMTEGRITMQGSLDPFLRFVATTDAGDVAVQVIVEGLASAPEVRFASDPDLPQEEVVSRLIFGRGLDNISAFQAAQMASAVATLSGNSNADVVGKLRGAIGLSDLDVTQTEDGGTEVSAGAYISDKVYTEVTADSDGKQRINLNFDLSDSVTLKGGASNDGSSGVGVFFERDY</sequence>
<evidence type="ECO:0000256" key="4">
    <source>
        <dbReference type="ARBA" id="ARBA00023136"/>
    </source>
</evidence>
<dbReference type="GO" id="GO:0005886">
    <property type="term" value="C:plasma membrane"/>
    <property type="evidence" value="ECO:0007669"/>
    <property type="project" value="InterPro"/>
</dbReference>
<evidence type="ECO:0000259" key="6">
    <source>
        <dbReference type="Pfam" id="PF04357"/>
    </source>
</evidence>
<dbReference type="GO" id="GO:0009306">
    <property type="term" value="P:protein secretion"/>
    <property type="evidence" value="ECO:0007669"/>
    <property type="project" value="InterPro"/>
</dbReference>
<accession>A0A0A0HK68</accession>
<dbReference type="Proteomes" id="UP000030021">
    <property type="component" value="Unassembled WGS sequence"/>
</dbReference>
<feature type="chain" id="PRO_5001970203" evidence="5">
    <location>
        <begin position="24"/>
        <end position="1246"/>
    </location>
</feature>
<evidence type="ECO:0000256" key="1">
    <source>
        <dbReference type="ARBA" id="ARBA00004167"/>
    </source>
</evidence>
<dbReference type="EMBL" id="AONH01000016">
    <property type="protein sequence ID" value="KGM87286.1"/>
    <property type="molecule type" value="Genomic_DNA"/>
</dbReference>
<name>A0A0A0HK68_9RHOB</name>
<evidence type="ECO:0000313" key="8">
    <source>
        <dbReference type="Proteomes" id="UP000030021"/>
    </source>
</evidence>
<evidence type="ECO:0000256" key="2">
    <source>
        <dbReference type="ARBA" id="ARBA00022692"/>
    </source>
</evidence>
<evidence type="ECO:0000256" key="3">
    <source>
        <dbReference type="ARBA" id="ARBA00022989"/>
    </source>
</evidence>
<comment type="subcellular location">
    <subcellularLocation>
        <location evidence="1">Membrane</location>
        <topology evidence="1">Single-pass membrane protein</topology>
    </subcellularLocation>
</comment>
<dbReference type="PATRIC" id="fig|1288298.3.peg.3603"/>
<proteinExistence type="predicted"/>
<dbReference type="PANTHER" id="PTHR36985">
    <property type="entry name" value="TRANSLOCATION AND ASSEMBLY MODULE SUBUNIT TAMB"/>
    <property type="match status" value="1"/>
</dbReference>
<feature type="domain" description="Translocation and assembly module TamB C-terminal" evidence="6">
    <location>
        <begin position="898"/>
        <end position="1246"/>
    </location>
</feature>
<dbReference type="PANTHER" id="PTHR36985:SF1">
    <property type="entry name" value="TRANSLOCATION AND ASSEMBLY MODULE SUBUNIT TAMB"/>
    <property type="match status" value="1"/>
</dbReference>
<keyword evidence="4" id="KW-0472">Membrane</keyword>
<keyword evidence="2" id="KW-0812">Transmembrane</keyword>
<dbReference type="OrthoDB" id="7784409at2"/>
<keyword evidence="5" id="KW-0732">Signal</keyword>
<organism evidence="7 8">
    <name type="scientific">Roseovarius mucosus DSM 17069</name>
    <dbReference type="NCBI Taxonomy" id="1288298"/>
    <lineage>
        <taxon>Bacteria</taxon>
        <taxon>Pseudomonadati</taxon>
        <taxon>Pseudomonadota</taxon>
        <taxon>Alphaproteobacteria</taxon>
        <taxon>Rhodobacterales</taxon>
        <taxon>Roseobacteraceae</taxon>
        <taxon>Roseovarius</taxon>
    </lineage>
</organism>
<gene>
    <name evidence="7" type="ORF">rosmuc_03591</name>
</gene>
<dbReference type="InterPro" id="IPR007452">
    <property type="entry name" value="TamB_C"/>
</dbReference>
<dbReference type="eggNOG" id="COG2911">
    <property type="taxonomic scope" value="Bacteria"/>
</dbReference>
<comment type="caution">
    <text evidence="7">The sequence shown here is derived from an EMBL/GenBank/DDBJ whole genome shotgun (WGS) entry which is preliminary data.</text>
</comment>